<sequence length="44" mass="4845">MGTIVCQSCGTIIDHFESNSVKTLYGVCDCKCEKQQSKITTTNE</sequence>
<gene>
    <name evidence="1" type="ORF">EDM56_05740</name>
</gene>
<name>A0A3M8DUA9_9BACL</name>
<evidence type="ECO:0000313" key="2">
    <source>
        <dbReference type="Proteomes" id="UP000271031"/>
    </source>
</evidence>
<dbReference type="EMBL" id="RHHQ01000006">
    <property type="protein sequence ID" value="RNB91089.1"/>
    <property type="molecule type" value="Genomic_DNA"/>
</dbReference>
<proteinExistence type="predicted"/>
<keyword evidence="2" id="KW-1185">Reference proteome</keyword>
<dbReference type="Pfam" id="PF13790">
    <property type="entry name" value="SR1P"/>
    <property type="match status" value="1"/>
</dbReference>
<protein>
    <submittedName>
        <fullName evidence="1">GapA-binding peptide SR1P</fullName>
    </submittedName>
</protein>
<dbReference type="InterPro" id="IPR025236">
    <property type="entry name" value="SR1P"/>
</dbReference>
<dbReference type="OrthoDB" id="2971595at2"/>
<evidence type="ECO:0000313" key="1">
    <source>
        <dbReference type="EMBL" id="RNB91089.1"/>
    </source>
</evidence>
<organism evidence="1 2">
    <name type="scientific">Brevibacillus fluminis</name>
    <dbReference type="NCBI Taxonomy" id="511487"/>
    <lineage>
        <taxon>Bacteria</taxon>
        <taxon>Bacillati</taxon>
        <taxon>Bacillota</taxon>
        <taxon>Bacilli</taxon>
        <taxon>Bacillales</taxon>
        <taxon>Paenibacillaceae</taxon>
        <taxon>Brevibacillus</taxon>
    </lineage>
</organism>
<dbReference type="RefSeq" id="WP_122916941.1">
    <property type="nucleotide sequence ID" value="NZ_RHHQ01000006.1"/>
</dbReference>
<dbReference type="Proteomes" id="UP000271031">
    <property type="component" value="Unassembled WGS sequence"/>
</dbReference>
<reference evidence="1 2" key="1">
    <citation type="submission" date="2018-10" db="EMBL/GenBank/DDBJ databases">
        <title>Phylogenomics of Brevibacillus.</title>
        <authorList>
            <person name="Dunlap C."/>
        </authorList>
    </citation>
    <scope>NUCLEOTIDE SEQUENCE [LARGE SCALE GENOMIC DNA]</scope>
    <source>
        <strain evidence="1 2">JCM 15716</strain>
    </source>
</reference>
<accession>A0A3M8DUA9</accession>
<comment type="caution">
    <text evidence="1">The sequence shown here is derived from an EMBL/GenBank/DDBJ whole genome shotgun (WGS) entry which is preliminary data.</text>
</comment>
<dbReference type="AlphaFoldDB" id="A0A3M8DUA9"/>